<proteinExistence type="predicted"/>
<gene>
    <name evidence="1" type="ORF">ABXS70_18235</name>
</gene>
<sequence>MMNLKNKSEKVNIIGLHYLSGVLTEIELEEIKIRLAEVDITLVLNDRSGLFYNSIEELTNVFSVVLSGITLTNLISGIIPNVAWDCVKGSITQIYKKVNGKKYNKINSNGIEERTISIGVEAKLETKEFNFRFDNISSEQTFLSALDRILVFLNEQKEEKLENILVTKEYVVTYSEDKEIWIEKDFDVIIDEKIEKQKMRDSDS</sequence>
<reference evidence="1" key="1">
    <citation type="submission" date="2024-05" db="EMBL/GenBank/DDBJ databases">
        <title>Draft genome assemblies of 36 bacteria isolated from hibernating arctic ground squirrels.</title>
        <authorList>
            <person name="McKee H."/>
            <person name="Mullen L."/>
            <person name="Drown D.M."/>
            <person name="Duddleston K.N."/>
        </authorList>
    </citation>
    <scope>NUCLEOTIDE SEQUENCE</scope>
    <source>
        <strain evidence="1">AN1007</strain>
    </source>
</reference>
<evidence type="ECO:0000313" key="1">
    <source>
        <dbReference type="EMBL" id="XCP93167.1"/>
    </source>
</evidence>
<dbReference type="RefSeq" id="WP_366289727.1">
    <property type="nucleotide sequence ID" value="NZ_CP159992.1"/>
</dbReference>
<name>A0AAU8N706_9BACL</name>
<dbReference type="EMBL" id="CP159992">
    <property type="protein sequence ID" value="XCP93167.1"/>
    <property type="molecule type" value="Genomic_DNA"/>
</dbReference>
<organism evidence="1">
    <name type="scientific">Paenibacillus sp. AN1007</name>
    <dbReference type="NCBI Taxonomy" id="3151385"/>
    <lineage>
        <taxon>Bacteria</taxon>
        <taxon>Bacillati</taxon>
        <taxon>Bacillota</taxon>
        <taxon>Bacilli</taxon>
        <taxon>Bacillales</taxon>
        <taxon>Paenibacillaceae</taxon>
        <taxon>Paenibacillus</taxon>
    </lineage>
</organism>
<protein>
    <submittedName>
        <fullName evidence="1">Uncharacterized protein</fullName>
    </submittedName>
</protein>
<dbReference type="AlphaFoldDB" id="A0AAU8N706"/>
<accession>A0AAU8N706</accession>